<dbReference type="CDD" id="cd01681">
    <property type="entry name" value="aeEF2_snRNP_like_IV"/>
    <property type="match status" value="1"/>
</dbReference>
<dbReference type="GO" id="GO:0005525">
    <property type="term" value="F:GTP binding"/>
    <property type="evidence" value="ECO:0007669"/>
    <property type="project" value="UniProtKB-KW"/>
</dbReference>
<dbReference type="SMART" id="SM00889">
    <property type="entry name" value="EFG_IV"/>
    <property type="match status" value="1"/>
</dbReference>
<dbReference type="CDD" id="cd16268">
    <property type="entry name" value="EF2_II"/>
    <property type="match status" value="1"/>
</dbReference>
<keyword evidence="7" id="KW-0342">GTP-binding</keyword>
<dbReference type="PANTHER" id="PTHR42908:SF3">
    <property type="entry name" value="ELONGATION FACTOR-LIKE GTPASE 1"/>
    <property type="match status" value="1"/>
</dbReference>
<dbReference type="InterPro" id="IPR014721">
    <property type="entry name" value="Ribsml_uS5_D2-typ_fold_subgr"/>
</dbReference>
<dbReference type="PROSITE" id="PS00301">
    <property type="entry name" value="G_TR_1"/>
    <property type="match status" value="1"/>
</dbReference>
<dbReference type="GO" id="GO:1990904">
    <property type="term" value="C:ribonucleoprotein complex"/>
    <property type="evidence" value="ECO:0007669"/>
    <property type="project" value="TreeGrafter"/>
</dbReference>
<dbReference type="PANTHER" id="PTHR42908">
    <property type="entry name" value="TRANSLATION ELONGATION FACTOR-RELATED"/>
    <property type="match status" value="1"/>
</dbReference>
<evidence type="ECO:0000256" key="5">
    <source>
        <dbReference type="ARBA" id="ARBA00022768"/>
    </source>
</evidence>
<dbReference type="InterPro" id="IPR000640">
    <property type="entry name" value="EFG_V-like"/>
</dbReference>
<evidence type="ECO:0000259" key="9">
    <source>
        <dbReference type="PROSITE" id="PS51722"/>
    </source>
</evidence>
<evidence type="ECO:0000313" key="11">
    <source>
        <dbReference type="Proteomes" id="UP000011082"/>
    </source>
</evidence>
<evidence type="ECO:0000313" key="10">
    <source>
        <dbReference type="EMBL" id="ELA40986.1"/>
    </source>
</evidence>
<dbReference type="InterPro" id="IPR005225">
    <property type="entry name" value="Small_GTP-bd"/>
</dbReference>
<dbReference type="SUPFAM" id="SSF50447">
    <property type="entry name" value="Translation proteins"/>
    <property type="match status" value="1"/>
</dbReference>
<proteinExistence type="predicted"/>
<evidence type="ECO:0000256" key="3">
    <source>
        <dbReference type="ARBA" id="ARBA00022490"/>
    </source>
</evidence>
<dbReference type="Pfam" id="PF14492">
    <property type="entry name" value="EFG_III"/>
    <property type="match status" value="1"/>
</dbReference>
<dbReference type="RefSeq" id="XP_007605390.1">
    <property type="nucleotide sequence ID" value="XM_007605328.1"/>
</dbReference>
<dbReference type="GeneID" id="19882655"/>
<dbReference type="InterPro" id="IPR041095">
    <property type="entry name" value="EFG_II"/>
</dbReference>
<dbReference type="Proteomes" id="UP000011082">
    <property type="component" value="Unassembled WGS sequence"/>
</dbReference>
<dbReference type="STRING" id="993615.L2GJE5"/>
<dbReference type="AlphaFoldDB" id="L2GJE5"/>
<dbReference type="Pfam" id="PF03764">
    <property type="entry name" value="EFG_IV"/>
    <property type="match status" value="1"/>
</dbReference>
<protein>
    <recommendedName>
        <fullName evidence="2">Elongation factor 2</fullName>
    </recommendedName>
</protein>
<dbReference type="GO" id="GO:0003924">
    <property type="term" value="F:GTPase activity"/>
    <property type="evidence" value="ECO:0007669"/>
    <property type="project" value="InterPro"/>
</dbReference>
<dbReference type="InterPro" id="IPR005517">
    <property type="entry name" value="Transl_elong_EFG/EF2_IV"/>
</dbReference>
<dbReference type="SUPFAM" id="SSF54211">
    <property type="entry name" value="Ribosomal protein S5 domain 2-like"/>
    <property type="match status" value="1"/>
</dbReference>
<dbReference type="Gene3D" id="3.30.230.10">
    <property type="match status" value="1"/>
</dbReference>
<evidence type="ECO:0000256" key="1">
    <source>
        <dbReference type="ARBA" id="ARBA00004496"/>
    </source>
</evidence>
<dbReference type="Gene3D" id="3.30.70.240">
    <property type="match status" value="1"/>
</dbReference>
<dbReference type="EMBL" id="JH370152">
    <property type="protein sequence ID" value="ELA40986.1"/>
    <property type="molecule type" value="Genomic_DNA"/>
</dbReference>
<dbReference type="NCBIfam" id="TIGR00231">
    <property type="entry name" value="small_GTP"/>
    <property type="match status" value="1"/>
</dbReference>
<dbReference type="InterPro" id="IPR009000">
    <property type="entry name" value="Transl_B-barrel_sf"/>
</dbReference>
<dbReference type="GO" id="GO:0005829">
    <property type="term" value="C:cytosol"/>
    <property type="evidence" value="ECO:0007669"/>
    <property type="project" value="TreeGrafter"/>
</dbReference>
<comment type="subcellular location">
    <subcellularLocation>
        <location evidence="1">Cytoplasm</location>
    </subcellularLocation>
</comment>
<gene>
    <name evidence="10" type="ORF">VICG_01945</name>
</gene>
<dbReference type="Gene3D" id="3.30.70.870">
    <property type="entry name" value="Elongation Factor G (Translational Gtpase), domain 3"/>
    <property type="match status" value="1"/>
</dbReference>
<dbReference type="PROSITE" id="PS51722">
    <property type="entry name" value="G_TR_2"/>
    <property type="match status" value="1"/>
</dbReference>
<dbReference type="CDD" id="cd01885">
    <property type="entry name" value="EF2"/>
    <property type="match status" value="1"/>
</dbReference>
<keyword evidence="4" id="KW-0547">Nucleotide-binding</keyword>
<sequence length="855" mass="95720">MSDFEGQIIHGLMKNTKNIRNMSVIAHVDHGKSTLTDCLLIKARIAGKESNGGRYMDTREDEKERGITIKSTAVSMHFSMNKEVLEAYTEAGQVDGNEFLINLIDSPGHVDFSSEVTAALRVTDGALVVVDCVDGICVQTETVLRQAIDEMIVPTLVLNKLDRAMLELQYSSKELYEVLRRRIESFNCKLQTILGDKRNYIKSLDPGANEVSFCSGLQGWGFTLNKFARFYLTQRNKHTFDTEKQFTKILWSSKYYCTVDDPFDPACKFEKIKENGIPEGMFSPFEVYVLHPIYKVKDMCMSGDIDGIINYLAKFGIDFKNTELSGSGKALFKVVFKIWLPAAETLLEQIITKLPSPVQSQSLRAKHLYTGPSDDDVYKAISRCDTTDDAPITIYISKMVPDNATNGFVAFGRVLSGNIKPGTKVFVQDPDYVPDSTSTRKNPHVCEKSISKVVIVNPRGSIPIPNCPAGNIVGLVGVEGFLKKTGTITTVKNCYNIKTMKFSVSPVVKVAVSPKRSSDLNHFKEGLEKLAKSDPLCVIEHNDSGQATIACAGELHLEIILGDLKNFYAKCEFNVEVPQVKYYEGFADVVTKPKMRKSANKHNRVYMTCEPLDDEIVDNIPSLMGKDTKEIAAKFREILNRDDDWIKSIMYFGPEVEPLNILVDETKGIQYMMEVKEHLFEGFKHATKEGPMVGECIRAGKFNLVDLSLHADSIHRGANQMIRPVEDLVRGLLLAAEPILYEPIFTCNVSVPTEYASACESVLKNRRGYIEDWQTENNMALISGFLPVNESFGINKRLKEVAKGQPSFSLVFSHYARCPGSLDKPTSTMAVVVNEVRKYKNITTKLDPNEYFDEL</sequence>
<dbReference type="SUPFAM" id="SSF52540">
    <property type="entry name" value="P-loop containing nucleoside triphosphate hydrolases"/>
    <property type="match status" value="1"/>
</dbReference>
<dbReference type="OrthoDB" id="364892at2759"/>
<dbReference type="Gene3D" id="3.40.50.300">
    <property type="entry name" value="P-loop containing nucleotide triphosphate hydrolases"/>
    <property type="match status" value="1"/>
</dbReference>
<feature type="domain" description="Tr-type G" evidence="9">
    <location>
        <begin position="17"/>
        <end position="358"/>
    </location>
</feature>
<evidence type="ECO:0000256" key="6">
    <source>
        <dbReference type="ARBA" id="ARBA00022917"/>
    </source>
</evidence>
<accession>L2GJE5</accession>
<dbReference type="SMART" id="SM00838">
    <property type="entry name" value="EFG_C"/>
    <property type="match status" value="1"/>
</dbReference>
<evidence type="ECO:0000256" key="4">
    <source>
        <dbReference type="ARBA" id="ARBA00022741"/>
    </source>
</evidence>
<dbReference type="InterPro" id="IPR027417">
    <property type="entry name" value="P-loop_NTPase"/>
</dbReference>
<evidence type="ECO:0000256" key="8">
    <source>
        <dbReference type="ARBA" id="ARBA00024731"/>
    </source>
</evidence>
<keyword evidence="11" id="KW-1185">Reference proteome</keyword>
<evidence type="ECO:0000256" key="7">
    <source>
        <dbReference type="ARBA" id="ARBA00023134"/>
    </source>
</evidence>
<dbReference type="InterPro" id="IPR000795">
    <property type="entry name" value="T_Tr_GTP-bd_dom"/>
</dbReference>
<dbReference type="InParanoid" id="L2GJE5"/>
<organism evidence="10 11">
    <name type="scientific">Vittaforma corneae (strain ATCC 50505)</name>
    <name type="common">Microsporidian parasite</name>
    <name type="synonym">Nosema corneum</name>
    <dbReference type="NCBI Taxonomy" id="993615"/>
    <lineage>
        <taxon>Eukaryota</taxon>
        <taxon>Fungi</taxon>
        <taxon>Fungi incertae sedis</taxon>
        <taxon>Microsporidia</taxon>
        <taxon>Nosematidae</taxon>
        <taxon>Vittaforma</taxon>
    </lineage>
</organism>
<keyword evidence="3" id="KW-0963">Cytoplasm</keyword>
<dbReference type="SUPFAM" id="SSF54980">
    <property type="entry name" value="EF-G C-terminal domain-like"/>
    <property type="match status" value="2"/>
</dbReference>
<name>L2GJE5_VITCO</name>
<dbReference type="HOGENOM" id="CLU_002794_11_2_1"/>
<comment type="function">
    <text evidence="8">Catalyzes the GTP-dependent ribosomal translocation step during translation elongation. During this step, the ribosome changes from the pre-translocational (PRE) to the post-translocational (POST) state as the newly formed A-site-bound peptidyl-tRNA and P-site-bound deacylated tRNA move to the P and E sites, respectively. Catalyzes the coordinated movement of the two tRNA molecules, the mRNA and conformational changes in the ribosome.</text>
</comment>
<dbReference type="InterPro" id="IPR035647">
    <property type="entry name" value="EFG_III/V"/>
</dbReference>
<dbReference type="InterPro" id="IPR020568">
    <property type="entry name" value="Ribosomal_Su5_D2-typ_SF"/>
</dbReference>
<evidence type="ECO:0000256" key="2">
    <source>
        <dbReference type="ARBA" id="ARBA00017891"/>
    </source>
</evidence>
<dbReference type="FunCoup" id="L2GJE5">
    <property type="interactions" value="205"/>
</dbReference>
<dbReference type="PRINTS" id="PR00315">
    <property type="entry name" value="ELONGATNFCT"/>
</dbReference>
<reference evidence="11" key="1">
    <citation type="submission" date="2011-05" db="EMBL/GenBank/DDBJ databases">
        <title>The genome sequence of Vittaforma corneae strain ATCC 50505.</title>
        <authorList>
            <consortium name="The Broad Institute Genome Sequencing Platform"/>
            <person name="Cuomo C."/>
            <person name="Didier E."/>
            <person name="Bowers L."/>
            <person name="Young S.K."/>
            <person name="Zeng Q."/>
            <person name="Gargeya S."/>
            <person name="Fitzgerald M."/>
            <person name="Haas B."/>
            <person name="Abouelleil A."/>
            <person name="Alvarado L."/>
            <person name="Arachchi H.M."/>
            <person name="Berlin A."/>
            <person name="Chapman S.B."/>
            <person name="Gearin G."/>
            <person name="Goldberg J."/>
            <person name="Griggs A."/>
            <person name="Gujja S."/>
            <person name="Hansen M."/>
            <person name="Heiman D."/>
            <person name="Howarth C."/>
            <person name="Larimer J."/>
            <person name="Lui A."/>
            <person name="MacDonald P.J.P."/>
            <person name="McCowen C."/>
            <person name="Montmayeur A."/>
            <person name="Murphy C."/>
            <person name="Neiman D."/>
            <person name="Pearson M."/>
            <person name="Priest M."/>
            <person name="Roberts A."/>
            <person name="Saif S."/>
            <person name="Shea T."/>
            <person name="Sisk P."/>
            <person name="Stolte C."/>
            <person name="Sykes S."/>
            <person name="Wortman J."/>
            <person name="Nusbaum C."/>
            <person name="Birren B."/>
        </authorList>
    </citation>
    <scope>NUCLEOTIDE SEQUENCE [LARGE SCALE GENOMIC DNA]</scope>
    <source>
        <strain evidence="11">ATCC 50505</strain>
    </source>
</reference>
<dbReference type="Gene3D" id="2.40.30.10">
    <property type="entry name" value="Translation factors"/>
    <property type="match status" value="1"/>
</dbReference>
<keyword evidence="6" id="KW-0648">Protein biosynthesis</keyword>
<dbReference type="VEuPathDB" id="MicrosporidiaDB:VICG_01945"/>
<dbReference type="OMA" id="ASWNTEN"/>
<dbReference type="FunFam" id="2.40.30.10:FF:000010">
    <property type="entry name" value="Translation elongation factor 2"/>
    <property type="match status" value="1"/>
</dbReference>
<keyword evidence="5" id="KW-0251">Elongation factor</keyword>
<dbReference type="Pfam" id="PF00009">
    <property type="entry name" value="GTP_EFTU"/>
    <property type="match status" value="1"/>
</dbReference>
<dbReference type="FunFam" id="3.40.50.300:FF:000058">
    <property type="entry name" value="Translation elongation factor 2"/>
    <property type="match status" value="1"/>
</dbReference>
<dbReference type="GO" id="GO:0003746">
    <property type="term" value="F:translation elongation factor activity"/>
    <property type="evidence" value="ECO:0007669"/>
    <property type="project" value="UniProtKB-KW"/>
</dbReference>
<dbReference type="FunFam" id="3.30.70.870:FF:000002">
    <property type="entry name" value="Translation elongation factor 2"/>
    <property type="match status" value="1"/>
</dbReference>
<dbReference type="Pfam" id="PF00679">
    <property type="entry name" value="EFG_C"/>
    <property type="match status" value="1"/>
</dbReference>
<dbReference type="InterPro" id="IPR031157">
    <property type="entry name" value="G_TR_CS"/>
</dbReference>